<dbReference type="PROSITE" id="PS50016">
    <property type="entry name" value="ZF_PHD_2"/>
    <property type="match status" value="1"/>
</dbReference>
<evidence type="ECO:0000313" key="7">
    <source>
        <dbReference type="EMBL" id="CAI2168929.1"/>
    </source>
</evidence>
<name>A0A9W4SHV7_9GLOM</name>
<dbReference type="GO" id="GO:0008270">
    <property type="term" value="F:zinc ion binding"/>
    <property type="evidence" value="ECO:0007669"/>
    <property type="project" value="UniProtKB-KW"/>
</dbReference>
<protein>
    <submittedName>
        <fullName evidence="7">8792_t:CDS:1</fullName>
    </submittedName>
</protein>
<keyword evidence="3" id="KW-0862">Zinc</keyword>
<feature type="region of interest" description="Disordered" evidence="5">
    <location>
        <begin position="453"/>
        <end position="653"/>
    </location>
</feature>
<feature type="region of interest" description="Disordered" evidence="5">
    <location>
        <begin position="288"/>
        <end position="313"/>
    </location>
</feature>
<dbReference type="Pfam" id="PF00628">
    <property type="entry name" value="PHD"/>
    <property type="match status" value="1"/>
</dbReference>
<dbReference type="SMART" id="SM00249">
    <property type="entry name" value="PHD"/>
    <property type="match status" value="1"/>
</dbReference>
<proteinExistence type="predicted"/>
<evidence type="ECO:0000313" key="8">
    <source>
        <dbReference type="Proteomes" id="UP001153678"/>
    </source>
</evidence>
<evidence type="ECO:0000256" key="2">
    <source>
        <dbReference type="ARBA" id="ARBA00022771"/>
    </source>
</evidence>
<reference evidence="7" key="1">
    <citation type="submission" date="2022-08" db="EMBL/GenBank/DDBJ databases">
        <authorList>
            <person name="Kallberg Y."/>
            <person name="Tangrot J."/>
            <person name="Rosling A."/>
        </authorList>
    </citation>
    <scope>NUCLEOTIDE SEQUENCE</scope>
    <source>
        <strain evidence="7">Wild A</strain>
    </source>
</reference>
<feature type="compositionally biased region" description="Polar residues" evidence="5">
    <location>
        <begin position="507"/>
        <end position="517"/>
    </location>
</feature>
<evidence type="ECO:0000259" key="6">
    <source>
        <dbReference type="PROSITE" id="PS50016"/>
    </source>
</evidence>
<evidence type="ECO:0000256" key="3">
    <source>
        <dbReference type="ARBA" id="ARBA00022833"/>
    </source>
</evidence>
<sequence>MASTSNFKKSNHQQRNTSSTNCNDPPFLRQILPMLRPTTTTQGGVAYSQAQQQSPQIIVPTQYGFGELLSNSNSQNSKDMSSTLTPISHFLPMDYGNMQTNFFGPVQPYPTYYPQQLYHQSMHHQHFSQMQQQQHGQAMQQPFMSHVQMSQQPTGSAQQDPQFDMSAISTFSFCEDCTKHLITNVTLNNTSQQQQQLATTPNHSITPSHIVPTQTLNVQSLISQDVSQSISDYSMSANLSNPNELPIDFSLHQYEDNCDKISYSKNGVLNDVFFSDPMIEDTEELLHCDSDSSSDTDISTPRQRYSPPLTPTDYMGGENSLWSMIYGDEFDLSKNQSSETSSTNAFESVISSSPQVLYSYSSPPVKMELSTPTTMSTVTPPLNSACNESPNFTIDPTLICSNSGTSFGSDSSNFNVSNTIDPRFIETSPNVSSQNVIKKPTPVITNYVEFGDVMPSPPLETPELVSDHSLKRRMSYESSSEDDISDSESRDKKSQKKFRVDIDDCTEVSSSYANDQDISIEPANETNEISDTVTDEYHYSSDTDSEEDDDEEYRPTNTNKKSRTARKVIKSQGKARGSLSKGSSKPKSGSVKNKSKASTAKRGKQSSKSSKPSSKRSSRVNSPSAVSVESPAPQSLLTPEESQEMEGHEVTSSRPTLFPTIFQTLTRSGIDWCRYCGTTEGVNWRPGPWGKRTLCNKHGCDYKGYGFACKLPRLDLTGFVNESVEDRDRPVLQLFCTVCQKQESFVGNVLVRCEGCPKAFHQKCLSSHITDETVSSSEQWFCEAGCSDNVRRKRIVVELPRKKLPLMSTPKVQAQTSTIESGVVPSGTVSRPRTSRNSSRV</sequence>
<feature type="compositionally biased region" description="Low complexity" evidence="5">
    <location>
        <begin position="291"/>
        <end position="300"/>
    </location>
</feature>
<feature type="compositionally biased region" description="Acidic residues" evidence="5">
    <location>
        <begin position="543"/>
        <end position="552"/>
    </location>
</feature>
<dbReference type="Proteomes" id="UP001153678">
    <property type="component" value="Unassembled WGS sequence"/>
</dbReference>
<dbReference type="Gene3D" id="3.30.40.10">
    <property type="entry name" value="Zinc/RING finger domain, C3HC4 (zinc finger)"/>
    <property type="match status" value="1"/>
</dbReference>
<feature type="compositionally biased region" description="Polar residues" evidence="5">
    <location>
        <begin position="827"/>
        <end position="841"/>
    </location>
</feature>
<dbReference type="InterPro" id="IPR001965">
    <property type="entry name" value="Znf_PHD"/>
</dbReference>
<dbReference type="OrthoDB" id="5863171at2759"/>
<dbReference type="SUPFAM" id="SSF57903">
    <property type="entry name" value="FYVE/PHD zinc finger"/>
    <property type="match status" value="1"/>
</dbReference>
<evidence type="ECO:0000256" key="5">
    <source>
        <dbReference type="SAM" id="MobiDB-lite"/>
    </source>
</evidence>
<feature type="region of interest" description="Disordered" evidence="5">
    <location>
        <begin position="808"/>
        <end position="841"/>
    </location>
</feature>
<feature type="compositionally biased region" description="Low complexity" evidence="5">
    <location>
        <begin position="619"/>
        <end position="635"/>
    </location>
</feature>
<dbReference type="InterPro" id="IPR019787">
    <property type="entry name" value="Znf_PHD-finger"/>
</dbReference>
<feature type="compositionally biased region" description="Basic residues" evidence="5">
    <location>
        <begin position="593"/>
        <end position="605"/>
    </location>
</feature>
<evidence type="ECO:0000256" key="4">
    <source>
        <dbReference type="PROSITE-ProRule" id="PRU00146"/>
    </source>
</evidence>
<accession>A0A9W4SHV7</accession>
<feature type="compositionally biased region" description="Polar residues" evidence="5">
    <location>
        <begin position="1"/>
        <end position="23"/>
    </location>
</feature>
<feature type="compositionally biased region" description="Low complexity" evidence="5">
    <location>
        <begin position="577"/>
        <end position="592"/>
    </location>
</feature>
<keyword evidence="2 4" id="KW-0863">Zinc-finger</keyword>
<keyword evidence="8" id="KW-1185">Reference proteome</keyword>
<feature type="compositionally biased region" description="Basic and acidic residues" evidence="5">
    <location>
        <begin position="487"/>
        <end position="502"/>
    </location>
</feature>
<comment type="caution">
    <text evidence="7">The sequence shown here is derived from an EMBL/GenBank/DDBJ whole genome shotgun (WGS) entry which is preliminary data.</text>
</comment>
<feature type="compositionally biased region" description="Polar residues" evidence="5">
    <location>
        <begin position="810"/>
        <end position="820"/>
    </location>
</feature>
<organism evidence="7 8">
    <name type="scientific">Funneliformis geosporum</name>
    <dbReference type="NCBI Taxonomy" id="1117311"/>
    <lineage>
        <taxon>Eukaryota</taxon>
        <taxon>Fungi</taxon>
        <taxon>Fungi incertae sedis</taxon>
        <taxon>Mucoromycota</taxon>
        <taxon>Glomeromycotina</taxon>
        <taxon>Glomeromycetes</taxon>
        <taxon>Glomerales</taxon>
        <taxon>Glomeraceae</taxon>
        <taxon>Funneliformis</taxon>
    </lineage>
</organism>
<evidence type="ECO:0000256" key="1">
    <source>
        <dbReference type="ARBA" id="ARBA00022723"/>
    </source>
</evidence>
<feature type="region of interest" description="Disordered" evidence="5">
    <location>
        <begin position="1"/>
        <end position="28"/>
    </location>
</feature>
<gene>
    <name evidence="7" type="ORF">FWILDA_LOCUS3827</name>
</gene>
<feature type="domain" description="PHD-type" evidence="6">
    <location>
        <begin position="733"/>
        <end position="788"/>
    </location>
</feature>
<keyword evidence="1" id="KW-0479">Metal-binding</keyword>
<dbReference type="InterPro" id="IPR011011">
    <property type="entry name" value="Znf_FYVE_PHD"/>
</dbReference>
<dbReference type="AlphaFoldDB" id="A0A9W4SHV7"/>
<dbReference type="InterPro" id="IPR013083">
    <property type="entry name" value="Znf_RING/FYVE/PHD"/>
</dbReference>
<feature type="compositionally biased region" description="Basic residues" evidence="5">
    <location>
        <begin position="560"/>
        <end position="569"/>
    </location>
</feature>
<dbReference type="EMBL" id="CAMKVN010000534">
    <property type="protein sequence ID" value="CAI2168929.1"/>
    <property type="molecule type" value="Genomic_DNA"/>
</dbReference>